<keyword evidence="7 18" id="KW-0032">Aminotransferase</keyword>
<comment type="similarity">
    <text evidence="4 16">Belongs to the class-III pyridoxal-phosphate-dependent aminotransferase family.</text>
</comment>
<dbReference type="GO" id="GO:0047298">
    <property type="term" value="F:(S)-3-amino-2-methylpropionate transaminase activity"/>
    <property type="evidence" value="ECO:0007669"/>
    <property type="project" value="UniProtKB-EC"/>
</dbReference>
<dbReference type="AlphaFoldDB" id="B5I424"/>
<dbReference type="Gene3D" id="3.40.640.10">
    <property type="entry name" value="Type I PLP-dependent aspartate aminotransferase-like (Major domain)"/>
    <property type="match status" value="1"/>
</dbReference>
<dbReference type="CDD" id="cd00610">
    <property type="entry name" value="OAT_like"/>
    <property type="match status" value="1"/>
</dbReference>
<organism evidence="18 19">
    <name type="scientific">Streptomyces sviceus (strain ATCC 29083 / DSM 924 / JCM 4929 / NBRC 13980 / NCIMB 11184 / NRRL 5439 / UC 5370)</name>
    <dbReference type="NCBI Taxonomy" id="463191"/>
    <lineage>
        <taxon>Bacteria</taxon>
        <taxon>Bacillati</taxon>
        <taxon>Actinomycetota</taxon>
        <taxon>Actinomycetes</taxon>
        <taxon>Kitasatosporales</taxon>
        <taxon>Streptomycetaceae</taxon>
        <taxon>Streptomyces</taxon>
    </lineage>
</organism>
<dbReference type="InterPro" id="IPR050103">
    <property type="entry name" value="Class-III_PLP-dep_AT"/>
</dbReference>
<dbReference type="Pfam" id="PF00202">
    <property type="entry name" value="Aminotran_3"/>
    <property type="match status" value="1"/>
</dbReference>
<evidence type="ECO:0000256" key="6">
    <source>
        <dbReference type="ARBA" id="ARBA00012912"/>
    </source>
</evidence>
<evidence type="ECO:0000313" key="18">
    <source>
        <dbReference type="EMBL" id="EDY59830.2"/>
    </source>
</evidence>
<protein>
    <recommendedName>
        <fullName evidence="12">(S)-3-amino-2-methylpropionate transaminase</fullName>
        <ecNumber evidence="6">2.6.1.19</ecNumber>
        <ecNumber evidence="5">2.6.1.22</ecNumber>
    </recommendedName>
    <alternativeName>
        <fullName evidence="13">GABA aminotransferase</fullName>
    </alternativeName>
    <alternativeName>
        <fullName evidence="11">Gamma-amino-N-butyrate transaminase</fullName>
    </alternativeName>
    <alternativeName>
        <fullName evidence="15">Glutamate:succinic semialdehyde transaminase</fullName>
    </alternativeName>
    <alternativeName>
        <fullName evidence="10">L-AIBAT</fullName>
    </alternativeName>
</protein>
<evidence type="ECO:0000256" key="17">
    <source>
        <dbReference type="SAM" id="MobiDB-lite"/>
    </source>
</evidence>
<evidence type="ECO:0000256" key="8">
    <source>
        <dbReference type="ARBA" id="ARBA00022679"/>
    </source>
</evidence>
<dbReference type="InterPro" id="IPR015422">
    <property type="entry name" value="PyrdxlP-dep_Trfase_small"/>
</dbReference>
<evidence type="ECO:0000256" key="10">
    <source>
        <dbReference type="ARBA" id="ARBA00029760"/>
    </source>
</evidence>
<dbReference type="InterPro" id="IPR015421">
    <property type="entry name" value="PyrdxlP-dep_Trfase_major"/>
</dbReference>
<dbReference type="Proteomes" id="UP000002785">
    <property type="component" value="Chromosome"/>
</dbReference>
<dbReference type="InterPro" id="IPR049704">
    <property type="entry name" value="Aminotrans_3_PPA_site"/>
</dbReference>
<dbReference type="EMBL" id="CM000951">
    <property type="protein sequence ID" value="EDY59830.2"/>
    <property type="molecule type" value="Genomic_DNA"/>
</dbReference>
<dbReference type="PANTHER" id="PTHR11986">
    <property type="entry name" value="AMINOTRANSFERASE CLASS III"/>
    <property type="match status" value="1"/>
</dbReference>
<dbReference type="GO" id="GO:0030170">
    <property type="term" value="F:pyridoxal phosphate binding"/>
    <property type="evidence" value="ECO:0007669"/>
    <property type="project" value="InterPro"/>
</dbReference>
<evidence type="ECO:0000256" key="16">
    <source>
        <dbReference type="RuleBase" id="RU003560"/>
    </source>
</evidence>
<evidence type="ECO:0000256" key="7">
    <source>
        <dbReference type="ARBA" id="ARBA00022576"/>
    </source>
</evidence>
<dbReference type="GO" id="GO:0042802">
    <property type="term" value="F:identical protein binding"/>
    <property type="evidence" value="ECO:0007669"/>
    <property type="project" value="TreeGrafter"/>
</dbReference>
<keyword evidence="9 16" id="KW-0663">Pyridoxal phosphate</keyword>
<dbReference type="Gene3D" id="3.90.1150.10">
    <property type="entry name" value="Aspartate Aminotransferase, domain 1"/>
    <property type="match status" value="1"/>
</dbReference>
<dbReference type="InterPro" id="IPR015424">
    <property type="entry name" value="PyrdxlP-dep_Trfase"/>
</dbReference>
<comment type="pathway">
    <text evidence="3">Amino-acid degradation; 4-aminobutanoate degradation.</text>
</comment>
<comment type="catalytic activity">
    <reaction evidence="14">
        <text>4-aminobutanoate + 2-oxoglutarate = succinate semialdehyde + L-glutamate</text>
        <dbReference type="Rhea" id="RHEA:23352"/>
        <dbReference type="ChEBI" id="CHEBI:16810"/>
        <dbReference type="ChEBI" id="CHEBI:29985"/>
        <dbReference type="ChEBI" id="CHEBI:57706"/>
        <dbReference type="ChEBI" id="CHEBI:59888"/>
        <dbReference type="EC" id="2.6.1.19"/>
    </reaction>
</comment>
<gene>
    <name evidence="18" type="ORF">SSEG_06479</name>
</gene>
<dbReference type="GO" id="GO:0034386">
    <property type="term" value="F:4-aminobutyrate:2-oxoglutarate transaminase activity"/>
    <property type="evidence" value="ECO:0007669"/>
    <property type="project" value="UniProtKB-EC"/>
</dbReference>
<evidence type="ECO:0000256" key="3">
    <source>
        <dbReference type="ARBA" id="ARBA00005176"/>
    </source>
</evidence>
<feature type="non-terminal residue" evidence="18">
    <location>
        <position position="472"/>
    </location>
</feature>
<evidence type="ECO:0000256" key="9">
    <source>
        <dbReference type="ARBA" id="ARBA00022898"/>
    </source>
</evidence>
<dbReference type="PANTHER" id="PTHR11986:SF58">
    <property type="entry name" value="LEUCINE_METHIONINE RACEMASE"/>
    <property type="match status" value="1"/>
</dbReference>
<dbReference type="EC" id="2.6.1.19" evidence="6"/>
<evidence type="ECO:0000256" key="13">
    <source>
        <dbReference type="ARBA" id="ARBA00031787"/>
    </source>
</evidence>
<evidence type="ECO:0000256" key="15">
    <source>
        <dbReference type="ARBA" id="ARBA00050054"/>
    </source>
</evidence>
<proteinExistence type="inferred from homology"/>
<evidence type="ECO:0000256" key="1">
    <source>
        <dbReference type="ARBA" id="ARBA00001750"/>
    </source>
</evidence>
<evidence type="ECO:0000313" key="19">
    <source>
        <dbReference type="Proteomes" id="UP000002785"/>
    </source>
</evidence>
<dbReference type="EC" id="2.6.1.22" evidence="5"/>
<dbReference type="FunFam" id="3.40.640.10:FF:000013">
    <property type="entry name" value="4-aminobutyrate aminotransferase"/>
    <property type="match status" value="1"/>
</dbReference>
<evidence type="ECO:0000256" key="2">
    <source>
        <dbReference type="ARBA" id="ARBA00001933"/>
    </source>
</evidence>
<comment type="catalytic activity">
    <reaction evidence="1">
        <text>(S)-3-amino-2-methylpropanoate + 2-oxoglutarate = 2-methyl-3-oxopropanoate + L-glutamate</text>
        <dbReference type="Rhea" id="RHEA:13993"/>
        <dbReference type="ChEBI" id="CHEBI:16810"/>
        <dbReference type="ChEBI" id="CHEBI:29985"/>
        <dbReference type="ChEBI" id="CHEBI:57700"/>
        <dbReference type="ChEBI" id="CHEBI:58655"/>
        <dbReference type="EC" id="2.6.1.22"/>
    </reaction>
</comment>
<dbReference type="SUPFAM" id="SSF53383">
    <property type="entry name" value="PLP-dependent transferases"/>
    <property type="match status" value="1"/>
</dbReference>
<evidence type="ECO:0000256" key="4">
    <source>
        <dbReference type="ARBA" id="ARBA00008954"/>
    </source>
</evidence>
<reference evidence="18" key="1">
    <citation type="submission" date="2009-10" db="EMBL/GenBank/DDBJ databases">
        <title>The genome sequence of Streptomyces sviceus strain ATCC 29083.</title>
        <authorList>
            <consortium name="The Broad Institute Genome Sequencing Platform"/>
            <consortium name="Broad Institute Microbial Sequencing Center"/>
            <person name="Fischbach M."/>
            <person name="Godfrey P."/>
            <person name="Ward D."/>
            <person name="Young S."/>
            <person name="Zeng Q."/>
            <person name="Koehrsen M."/>
            <person name="Alvarado L."/>
            <person name="Berlin A.M."/>
            <person name="Bochicchio J."/>
            <person name="Borenstein D."/>
            <person name="Chapman S.B."/>
            <person name="Chen Z."/>
            <person name="Engels R."/>
            <person name="Freedman E."/>
            <person name="Gellesch M."/>
            <person name="Goldberg J."/>
            <person name="Griggs A."/>
            <person name="Gujja S."/>
            <person name="Heilman E.R."/>
            <person name="Heiman D.I."/>
            <person name="Hepburn T.A."/>
            <person name="Howarth C."/>
            <person name="Jen D."/>
            <person name="Larson L."/>
            <person name="Lewis B."/>
            <person name="Mehta T."/>
            <person name="Park D."/>
            <person name="Pearson M."/>
            <person name="Richards J."/>
            <person name="Roberts A."/>
            <person name="Saif S."/>
            <person name="Shea T.D."/>
            <person name="Shenoy N."/>
            <person name="Sisk P."/>
            <person name="Stolte C."/>
            <person name="Sykes S.N."/>
            <person name="Thomson T."/>
            <person name="Walk T."/>
            <person name="White J."/>
            <person name="Yandava C."/>
            <person name="Straight P."/>
            <person name="Clardy J."/>
            <person name="Hung D."/>
            <person name="Kolter R."/>
            <person name="Mekalanos J."/>
            <person name="Walker S."/>
            <person name="Walsh C.T."/>
            <person name="Wieland-Brown L.C."/>
            <person name="Haas B."/>
            <person name="Nusbaum C."/>
            <person name="Birren B."/>
        </authorList>
    </citation>
    <scope>NUCLEOTIDE SEQUENCE [LARGE SCALE GENOMIC DNA]</scope>
    <source>
        <strain evidence="18">ATCC 29083</strain>
    </source>
</reference>
<keyword evidence="19" id="KW-1185">Reference proteome</keyword>
<evidence type="ECO:0000256" key="5">
    <source>
        <dbReference type="ARBA" id="ARBA00012876"/>
    </source>
</evidence>
<dbReference type="PROSITE" id="PS00600">
    <property type="entry name" value="AA_TRANSFER_CLASS_3"/>
    <property type="match status" value="1"/>
</dbReference>
<evidence type="ECO:0000256" key="11">
    <source>
        <dbReference type="ARBA" id="ARBA00030204"/>
    </source>
</evidence>
<accession>B5I424</accession>
<comment type="cofactor">
    <cofactor evidence="2">
        <name>pyridoxal 5'-phosphate</name>
        <dbReference type="ChEBI" id="CHEBI:597326"/>
    </cofactor>
</comment>
<feature type="region of interest" description="Disordered" evidence="17">
    <location>
        <begin position="23"/>
        <end position="54"/>
    </location>
</feature>
<evidence type="ECO:0000256" key="14">
    <source>
        <dbReference type="ARBA" id="ARBA00048021"/>
    </source>
</evidence>
<dbReference type="HOGENOM" id="CLU_016922_10_0_11"/>
<sequence length="472" mass="50118">MESPARTRLRVRERPGCPATVTSAADLRKSGPGAGGIRHAPDQADTTSGCRGPAGQIARWRTRAPRRCSAHRSTPQHRGRETNMTALSPHLRQATPVVAARGEGVHLFDQDGRRYLDFTAGIGVTSTGHCHPKVVAAAQEQVGTLIHGQYTTVMHQPLRRLVDKLGEVLPAGLDSLFFTNSGSEAVEAALRLARQATGRPNVIVCHGGFHGRTVAAAAMTTSGTRFRSGFSPLMSGVVVTPFPSAYRYGWDEETATRFALKELDYTLQTISAPADTAAVIVEPVLGEGGYVPATRAFLEGLRERADRHGFLLILDEVQTGVGRTGRFWGHDHFGVTPDILVTAKGLASGFPLSGIAAPEELMVKAWPGSQGGTYGANAVACAAACATLDVVRDEKLVQNAEAMGARLRQGLEAVADRTPGIGDVRGLGLMLATEFVTEDGSPDPETAARVQRAAVDEGLLLLLCGAWNQVVR</sequence>
<keyword evidence="8" id="KW-0808">Transferase</keyword>
<evidence type="ECO:0000256" key="12">
    <source>
        <dbReference type="ARBA" id="ARBA00030857"/>
    </source>
</evidence>
<dbReference type="InterPro" id="IPR005814">
    <property type="entry name" value="Aminotrans_3"/>
</dbReference>
<dbReference type="eggNOG" id="COG0160">
    <property type="taxonomic scope" value="Bacteria"/>
</dbReference>
<name>B5I424_STRX2</name>